<name>V6LMF0_9EUKA</name>
<evidence type="ECO:0000313" key="4">
    <source>
        <dbReference type="Proteomes" id="UP000018208"/>
    </source>
</evidence>
<proteinExistence type="predicted"/>
<feature type="domain" description="Myb-like" evidence="1">
    <location>
        <begin position="1"/>
        <end position="49"/>
    </location>
</feature>
<dbReference type="Gene3D" id="1.10.10.60">
    <property type="entry name" value="Homeodomain-like"/>
    <property type="match status" value="1"/>
</dbReference>
<evidence type="ECO:0000313" key="2">
    <source>
        <dbReference type="EMBL" id="EST45872.1"/>
    </source>
</evidence>
<sequence>MHDISWSVEDMFYLLLSVEQFGTNWNTIKNEIFPFREVKQLSYKYQNLIRERCHKEEQAMIMYQRRRRLLRKIKRGIFAQ</sequence>
<dbReference type="EMBL" id="AUWU02000001">
    <property type="protein sequence ID" value="KAH0577251.1"/>
    <property type="molecule type" value="Genomic_DNA"/>
</dbReference>
<dbReference type="PROSITE" id="PS50090">
    <property type="entry name" value="MYB_LIKE"/>
    <property type="match status" value="1"/>
</dbReference>
<dbReference type="CDD" id="cd00167">
    <property type="entry name" value="SANT"/>
    <property type="match status" value="1"/>
</dbReference>
<protein>
    <submittedName>
        <fullName evidence="2">Myb-like DNA-binding domain-containing protein</fullName>
    </submittedName>
</protein>
<dbReference type="AlphaFoldDB" id="V6LMF0"/>
<evidence type="ECO:0000259" key="1">
    <source>
        <dbReference type="PROSITE" id="PS50090"/>
    </source>
</evidence>
<dbReference type="Pfam" id="PF13921">
    <property type="entry name" value="Myb_DNA-bind_6"/>
    <property type="match status" value="1"/>
</dbReference>
<organism evidence="2">
    <name type="scientific">Spironucleus salmonicida</name>
    <dbReference type="NCBI Taxonomy" id="348837"/>
    <lineage>
        <taxon>Eukaryota</taxon>
        <taxon>Metamonada</taxon>
        <taxon>Diplomonadida</taxon>
        <taxon>Hexamitidae</taxon>
        <taxon>Hexamitinae</taxon>
        <taxon>Spironucleus</taxon>
    </lineage>
</organism>
<accession>V6LMF0</accession>
<dbReference type="SUPFAM" id="SSF46689">
    <property type="entry name" value="Homeodomain-like"/>
    <property type="match status" value="1"/>
</dbReference>
<dbReference type="GO" id="GO:0003677">
    <property type="term" value="F:DNA binding"/>
    <property type="evidence" value="ECO:0007669"/>
    <property type="project" value="UniProtKB-KW"/>
</dbReference>
<dbReference type="InterPro" id="IPR009057">
    <property type="entry name" value="Homeodomain-like_sf"/>
</dbReference>
<evidence type="ECO:0000313" key="3">
    <source>
        <dbReference type="EMBL" id="KAH0577251.1"/>
    </source>
</evidence>
<keyword evidence="2" id="KW-0238">DNA-binding</keyword>
<dbReference type="InterPro" id="IPR001005">
    <property type="entry name" value="SANT/Myb"/>
</dbReference>
<reference evidence="2 3" key="1">
    <citation type="journal article" date="2014" name="PLoS Genet.">
        <title>The Genome of Spironucleus salmonicida Highlights a Fish Pathogen Adapted to Fluctuating Environments.</title>
        <authorList>
            <person name="Xu F."/>
            <person name="Jerlstrom-Hultqvist J."/>
            <person name="Einarsson E."/>
            <person name="Astvaldsson A."/>
            <person name="Svard S.G."/>
            <person name="Andersson J.O."/>
        </authorList>
    </citation>
    <scope>NUCLEOTIDE SEQUENCE</scope>
    <source>
        <strain evidence="3">ATCC 50377</strain>
    </source>
</reference>
<dbReference type="Proteomes" id="UP000018208">
    <property type="component" value="Unassembled WGS sequence"/>
</dbReference>
<gene>
    <name evidence="2" type="ORF">SS50377_14159</name>
    <name evidence="3" type="ORF">SS50377_20602</name>
</gene>
<keyword evidence="4" id="KW-1185">Reference proteome</keyword>
<dbReference type="EMBL" id="KI546087">
    <property type="protein sequence ID" value="EST45872.1"/>
    <property type="molecule type" value="Genomic_DNA"/>
</dbReference>
<dbReference type="VEuPathDB" id="GiardiaDB:SS50377_20602"/>
<reference evidence="3" key="2">
    <citation type="submission" date="2020-12" db="EMBL/GenBank/DDBJ databases">
        <title>New Spironucleus salmonicida genome in near-complete chromosomes.</title>
        <authorList>
            <person name="Xu F."/>
            <person name="Kurt Z."/>
            <person name="Jimenez-Gonzalez A."/>
            <person name="Astvaldsson A."/>
            <person name="Andersson J.O."/>
            <person name="Svard S.G."/>
        </authorList>
    </citation>
    <scope>NUCLEOTIDE SEQUENCE</scope>
    <source>
        <strain evidence="3">ATCC 50377</strain>
    </source>
</reference>